<organism evidence="2 3">
    <name type="scientific">Didymodactylos carnosus</name>
    <dbReference type="NCBI Taxonomy" id="1234261"/>
    <lineage>
        <taxon>Eukaryota</taxon>
        <taxon>Metazoa</taxon>
        <taxon>Spiralia</taxon>
        <taxon>Gnathifera</taxon>
        <taxon>Rotifera</taxon>
        <taxon>Eurotatoria</taxon>
        <taxon>Bdelloidea</taxon>
        <taxon>Philodinida</taxon>
        <taxon>Philodinidae</taxon>
        <taxon>Didymodactylos</taxon>
    </lineage>
</organism>
<dbReference type="AlphaFoldDB" id="A0A8S2WJA9"/>
<sequence>MSSISTTQQQIFISTNEPYIYLNIGGFFDLDTNSVRELHAAQMAIEDVNESGFISNYKLQLLKNETK</sequence>
<comment type="caution">
    <text evidence="2">The sequence shown here is derived from an EMBL/GenBank/DDBJ whole genome shotgun (WGS) entry which is preliminary data.</text>
</comment>
<protein>
    <submittedName>
        <fullName evidence="2">Uncharacterized protein</fullName>
    </submittedName>
</protein>
<dbReference type="InterPro" id="IPR028082">
    <property type="entry name" value="Peripla_BP_I"/>
</dbReference>
<dbReference type="Proteomes" id="UP000677228">
    <property type="component" value="Unassembled WGS sequence"/>
</dbReference>
<dbReference type="Proteomes" id="UP000682733">
    <property type="component" value="Unassembled WGS sequence"/>
</dbReference>
<dbReference type="EMBL" id="CAJNOK010056607">
    <property type="protein sequence ID" value="CAF1623488.1"/>
    <property type="molecule type" value="Genomic_DNA"/>
</dbReference>
<accession>A0A8S2WJA9</accession>
<evidence type="ECO:0000313" key="3">
    <source>
        <dbReference type="Proteomes" id="UP000682733"/>
    </source>
</evidence>
<reference evidence="2" key="1">
    <citation type="submission" date="2021-02" db="EMBL/GenBank/DDBJ databases">
        <authorList>
            <person name="Nowell W R."/>
        </authorList>
    </citation>
    <scope>NUCLEOTIDE SEQUENCE</scope>
</reference>
<evidence type="ECO:0000313" key="1">
    <source>
        <dbReference type="EMBL" id="CAF1623488.1"/>
    </source>
</evidence>
<gene>
    <name evidence="1" type="ORF">OVA965_LOCUS43327</name>
    <name evidence="2" type="ORF">TMI583_LOCUS45539</name>
</gene>
<feature type="non-terminal residue" evidence="2">
    <location>
        <position position="67"/>
    </location>
</feature>
<dbReference type="EMBL" id="CAJOBA010081631">
    <property type="protein sequence ID" value="CAF4444480.1"/>
    <property type="molecule type" value="Genomic_DNA"/>
</dbReference>
<proteinExistence type="predicted"/>
<dbReference type="Gene3D" id="3.40.50.2300">
    <property type="match status" value="1"/>
</dbReference>
<dbReference type="SUPFAM" id="SSF53822">
    <property type="entry name" value="Periplasmic binding protein-like I"/>
    <property type="match status" value="1"/>
</dbReference>
<evidence type="ECO:0000313" key="2">
    <source>
        <dbReference type="EMBL" id="CAF4444480.1"/>
    </source>
</evidence>
<name>A0A8S2WJA9_9BILA</name>